<dbReference type="GO" id="GO:0016853">
    <property type="term" value="F:isomerase activity"/>
    <property type="evidence" value="ECO:0007669"/>
    <property type="project" value="UniProtKB-KW"/>
</dbReference>
<organism evidence="2 3">
    <name type="scientific">Pseudonocardia petroleophila</name>
    <dbReference type="NCBI Taxonomy" id="37331"/>
    <lineage>
        <taxon>Bacteria</taxon>
        <taxon>Bacillati</taxon>
        <taxon>Actinomycetota</taxon>
        <taxon>Actinomycetes</taxon>
        <taxon>Pseudonocardiales</taxon>
        <taxon>Pseudonocardiaceae</taxon>
        <taxon>Pseudonocardia</taxon>
    </lineage>
</organism>
<dbReference type="Proteomes" id="UP000515728">
    <property type="component" value="Chromosome"/>
</dbReference>
<gene>
    <name evidence="2" type="ORF">H6H00_19925</name>
</gene>
<evidence type="ECO:0000259" key="1">
    <source>
        <dbReference type="Pfam" id="PF01261"/>
    </source>
</evidence>
<evidence type="ECO:0000313" key="2">
    <source>
        <dbReference type="EMBL" id="QNG50494.1"/>
    </source>
</evidence>
<proteinExistence type="predicted"/>
<dbReference type="AlphaFoldDB" id="A0A7G7MCI3"/>
<dbReference type="EMBL" id="CP060131">
    <property type="protein sequence ID" value="QNG50494.1"/>
    <property type="molecule type" value="Genomic_DNA"/>
</dbReference>
<reference evidence="2 3" key="1">
    <citation type="submission" date="2020-08" db="EMBL/GenBank/DDBJ databases">
        <authorList>
            <person name="Mo P."/>
        </authorList>
    </citation>
    <scope>NUCLEOTIDE SEQUENCE [LARGE SCALE GENOMIC DNA]</scope>
    <source>
        <strain evidence="2 3">CGMCC 4.1532</strain>
    </source>
</reference>
<accession>A0A7G7MCI3</accession>
<evidence type="ECO:0000313" key="3">
    <source>
        <dbReference type="Proteomes" id="UP000515728"/>
    </source>
</evidence>
<keyword evidence="3" id="KW-1185">Reference proteome</keyword>
<dbReference type="InterPro" id="IPR050312">
    <property type="entry name" value="IolE/XylAMocC-like"/>
</dbReference>
<dbReference type="InterPro" id="IPR036237">
    <property type="entry name" value="Xyl_isomerase-like_sf"/>
</dbReference>
<dbReference type="SUPFAM" id="SSF51658">
    <property type="entry name" value="Xylose isomerase-like"/>
    <property type="match status" value="1"/>
</dbReference>
<dbReference type="InterPro" id="IPR013022">
    <property type="entry name" value="Xyl_isomerase-like_TIM-brl"/>
</dbReference>
<keyword evidence="2" id="KW-0413">Isomerase</keyword>
<dbReference type="RefSeq" id="WP_185717256.1">
    <property type="nucleotide sequence ID" value="NZ_BAAAWI010000001.1"/>
</dbReference>
<dbReference type="PANTHER" id="PTHR12110:SF48">
    <property type="entry name" value="BLL3656 PROTEIN"/>
    <property type="match status" value="1"/>
</dbReference>
<dbReference type="PANTHER" id="PTHR12110">
    <property type="entry name" value="HYDROXYPYRUVATE ISOMERASE"/>
    <property type="match status" value="1"/>
</dbReference>
<dbReference type="Gene3D" id="3.20.20.150">
    <property type="entry name" value="Divalent-metal-dependent TIM barrel enzymes"/>
    <property type="match status" value="1"/>
</dbReference>
<feature type="domain" description="Xylose isomerase-like TIM barrel" evidence="1">
    <location>
        <begin position="27"/>
        <end position="273"/>
    </location>
</feature>
<dbReference type="Pfam" id="PF01261">
    <property type="entry name" value="AP_endonuc_2"/>
    <property type="match status" value="1"/>
</dbReference>
<protein>
    <submittedName>
        <fullName evidence="2">Sugar phosphate isomerase/epimerase</fullName>
    </submittedName>
</protein>
<sequence>MAAPFLTEPHLVLAWGTVRHASFPDRVAAAAGAGYASIGLSIGAYQVLRDSGWTDRDLSAVLDGHGVGLDEIEVIFGFAGPPGPAGLADRPGLVYADPEVEQTAFHLADVFGARRVQAVGRLAPGRPGPEVAAAFGALCDRAAPHGLDVALEFVPYSDIPDAAAAAQVVAAAGRANGGVCVDSWHLFRAGADPSDLAVLDIANVLMVQLNDGPAGTAGPDRMAEAVHGRKCPGEGSFDIDAFLAQLDRPGAAPVVSVEVYSDELDLLEPAEAACRAAAATRAVLARAAARSEARPPA</sequence>
<name>A0A7G7MCI3_9PSEU</name>
<dbReference type="KEGG" id="ppel:H6H00_19925"/>